<dbReference type="EMBL" id="JACHOO010000014">
    <property type="protein sequence ID" value="MBB5755169.1"/>
    <property type="molecule type" value="Genomic_DNA"/>
</dbReference>
<dbReference type="Proteomes" id="UP000523821">
    <property type="component" value="Unassembled WGS sequence"/>
</dbReference>
<dbReference type="InterPro" id="IPR036237">
    <property type="entry name" value="Xyl_isomerase-like_sf"/>
</dbReference>
<keyword evidence="2" id="KW-0413">Isomerase</keyword>
<dbReference type="Pfam" id="PF01261">
    <property type="entry name" value="AP_endonuc_2"/>
    <property type="match status" value="1"/>
</dbReference>
<dbReference type="AlphaFoldDB" id="A0A7W9L439"/>
<evidence type="ECO:0000313" key="2">
    <source>
        <dbReference type="EMBL" id="MBB5755169.1"/>
    </source>
</evidence>
<name>A0A7W9L439_9HYPH</name>
<evidence type="ECO:0000313" key="3">
    <source>
        <dbReference type="Proteomes" id="UP000523821"/>
    </source>
</evidence>
<comment type="caution">
    <text evidence="2">The sequence shown here is derived from an EMBL/GenBank/DDBJ whole genome shotgun (WGS) entry which is preliminary data.</text>
</comment>
<dbReference type="SUPFAM" id="SSF51658">
    <property type="entry name" value="Xylose isomerase-like"/>
    <property type="match status" value="1"/>
</dbReference>
<accession>A0A7W9L439</accession>
<reference evidence="2 3" key="1">
    <citation type="submission" date="2020-08" db="EMBL/GenBank/DDBJ databases">
        <title>Genomic Encyclopedia of Type Strains, Phase IV (KMG-IV): sequencing the most valuable type-strain genomes for metagenomic binning, comparative biology and taxonomic classification.</title>
        <authorList>
            <person name="Goeker M."/>
        </authorList>
    </citation>
    <scope>NUCLEOTIDE SEQUENCE [LARGE SCALE GENOMIC DNA]</scope>
    <source>
        <strain evidence="2 3">DSM 16268</strain>
    </source>
</reference>
<evidence type="ECO:0000259" key="1">
    <source>
        <dbReference type="Pfam" id="PF01261"/>
    </source>
</evidence>
<dbReference type="Gene3D" id="3.20.20.150">
    <property type="entry name" value="Divalent-metal-dependent TIM barrel enzymes"/>
    <property type="match status" value="1"/>
</dbReference>
<dbReference type="InterPro" id="IPR050312">
    <property type="entry name" value="IolE/XylAMocC-like"/>
</dbReference>
<gene>
    <name evidence="2" type="ORF">GGQ63_004270</name>
</gene>
<organism evidence="2 3">
    <name type="scientific">Prosthecomicrobium pneumaticum</name>
    <dbReference type="NCBI Taxonomy" id="81895"/>
    <lineage>
        <taxon>Bacteria</taxon>
        <taxon>Pseudomonadati</taxon>
        <taxon>Pseudomonadota</taxon>
        <taxon>Alphaproteobacteria</taxon>
        <taxon>Hyphomicrobiales</taxon>
        <taxon>Kaistiaceae</taxon>
        <taxon>Prosthecomicrobium</taxon>
    </lineage>
</organism>
<proteinExistence type="predicted"/>
<dbReference type="PANTHER" id="PTHR12110">
    <property type="entry name" value="HYDROXYPYRUVATE ISOMERASE"/>
    <property type="match status" value="1"/>
</dbReference>
<feature type="domain" description="Xylose isomerase-like TIM barrel" evidence="1">
    <location>
        <begin position="21"/>
        <end position="242"/>
    </location>
</feature>
<dbReference type="InterPro" id="IPR013022">
    <property type="entry name" value="Xyl_isomerase-like_TIM-brl"/>
</dbReference>
<keyword evidence="3" id="KW-1185">Reference proteome</keyword>
<protein>
    <submittedName>
        <fullName evidence="2">Sugar phosphate isomerase/epimerase</fullName>
    </submittedName>
</protein>
<sequence>MFRYSYDALVYFGEDISESIKRVARYGYDAIELVGEPDTQDGAAIRRQCEDAGIGVSSICSIYTGEARDLTNKSAENRRKAVDYSKRVADLAAASGAPIMIVAPSPVGKMAPESAPEQEWAWAVEGIKEIADHAASQNVKLCIEAWNRYETHFINRIPQALDLMRDVDKPNVGVMGDTFHMNIDDPDIAGAIRDAGKAMIHIHFADSNRAAPGAGHTDFVPIMQALKDVGYEGHITFELLPASSDPFATLRQGGGREFYDAYTRQAIEVIKSLEAKLV</sequence>
<dbReference type="GO" id="GO:0016853">
    <property type="term" value="F:isomerase activity"/>
    <property type="evidence" value="ECO:0007669"/>
    <property type="project" value="UniProtKB-KW"/>
</dbReference>
<dbReference type="RefSeq" id="WP_183858599.1">
    <property type="nucleotide sequence ID" value="NZ_JACHOO010000014.1"/>
</dbReference>